<reference evidence="1 2" key="1">
    <citation type="journal article" date="2024" name="bioRxiv">
        <title>A reference genome for Trichogramma kaykai: A tiny desert-dwelling parasitoid wasp with competing sex-ratio distorters.</title>
        <authorList>
            <person name="Culotta J."/>
            <person name="Lindsey A.R."/>
        </authorList>
    </citation>
    <scope>NUCLEOTIDE SEQUENCE [LARGE SCALE GENOMIC DNA]</scope>
    <source>
        <strain evidence="1 2">KSX58</strain>
    </source>
</reference>
<evidence type="ECO:0000313" key="2">
    <source>
        <dbReference type="Proteomes" id="UP001627154"/>
    </source>
</evidence>
<dbReference type="EMBL" id="JBJJXI010000048">
    <property type="protein sequence ID" value="KAL3401228.1"/>
    <property type="molecule type" value="Genomic_DNA"/>
</dbReference>
<protein>
    <submittedName>
        <fullName evidence="1">Uncharacterized protein</fullName>
    </submittedName>
</protein>
<name>A0ABD2X777_9HYME</name>
<proteinExistence type="predicted"/>
<comment type="caution">
    <text evidence="1">The sequence shown here is derived from an EMBL/GenBank/DDBJ whole genome shotgun (WGS) entry which is preliminary data.</text>
</comment>
<accession>A0ABD2X777</accession>
<gene>
    <name evidence="1" type="ORF">TKK_005535</name>
</gene>
<sequence length="124" mass="15026">MNKGNRAGLYKCNNTSVYKEREEKFSKKKKTVAGTLLAHSTIRRRELFDVRWKEIEIQRRARVQEFRSNLANQNLYTGNQQHRQLRRRCCCMHTKLSHVHKYMLRIQLERDDDDDDDDDDERRA</sequence>
<dbReference type="AlphaFoldDB" id="A0ABD2X777"/>
<dbReference type="Proteomes" id="UP001627154">
    <property type="component" value="Unassembled WGS sequence"/>
</dbReference>
<evidence type="ECO:0000313" key="1">
    <source>
        <dbReference type="EMBL" id="KAL3401228.1"/>
    </source>
</evidence>
<keyword evidence="2" id="KW-1185">Reference proteome</keyword>
<organism evidence="1 2">
    <name type="scientific">Trichogramma kaykai</name>
    <dbReference type="NCBI Taxonomy" id="54128"/>
    <lineage>
        <taxon>Eukaryota</taxon>
        <taxon>Metazoa</taxon>
        <taxon>Ecdysozoa</taxon>
        <taxon>Arthropoda</taxon>
        <taxon>Hexapoda</taxon>
        <taxon>Insecta</taxon>
        <taxon>Pterygota</taxon>
        <taxon>Neoptera</taxon>
        <taxon>Endopterygota</taxon>
        <taxon>Hymenoptera</taxon>
        <taxon>Apocrita</taxon>
        <taxon>Proctotrupomorpha</taxon>
        <taxon>Chalcidoidea</taxon>
        <taxon>Trichogrammatidae</taxon>
        <taxon>Trichogramma</taxon>
    </lineage>
</organism>